<keyword evidence="2" id="KW-1185">Reference proteome</keyword>
<dbReference type="SUPFAM" id="SSF82185">
    <property type="entry name" value="Histone H3 K4-specific methyltransferase SET7/9 N-terminal domain"/>
    <property type="match status" value="2"/>
</dbReference>
<organism evidence="1 2">
    <name type="scientific">Vibrio palustris</name>
    <dbReference type="NCBI Taxonomy" id="1918946"/>
    <lineage>
        <taxon>Bacteria</taxon>
        <taxon>Pseudomonadati</taxon>
        <taxon>Pseudomonadota</taxon>
        <taxon>Gammaproteobacteria</taxon>
        <taxon>Vibrionales</taxon>
        <taxon>Vibrionaceae</taxon>
        <taxon>Vibrio</taxon>
    </lineage>
</organism>
<dbReference type="InterPro" id="IPR011652">
    <property type="entry name" value="MORN_2"/>
</dbReference>
<protein>
    <submittedName>
        <fullName evidence="1">MORN repeat variant</fullName>
    </submittedName>
</protein>
<evidence type="ECO:0000313" key="1">
    <source>
        <dbReference type="EMBL" id="SJL84282.1"/>
    </source>
</evidence>
<name>A0A1R4B5T4_9VIBR</name>
<dbReference type="Proteomes" id="UP000189475">
    <property type="component" value="Unassembled WGS sequence"/>
</dbReference>
<sequence length="286" mass="33146">MVGYYIKDGKLTKQKAVEGYTSTDTLTTFSFVGKQIAYFHNGSIKKTSHYNKKSELDGMTTQYFTNGQVHQTVHYTNNVIDGKVTTFHKNGQLENEEFYILGKHKDGICKHFDAHGKLSRIHTYKNGTYDGEYIDYYSNGNKKTVATYANGRVLKRTKYYTDGKVQSTYVKKNGESLSEHFNEQGVKTKRVLEIYKKNRSHMAERELWYDNGQPRTTEYYDPGNVKNGTFNAWFKHGQLRKQNVFKHGVPVSEKSWTMEGKPVIEKTYQQGKLNGKTKRWDDRTGQ</sequence>
<dbReference type="OrthoDB" id="5861954at2"/>
<reference evidence="1 2" key="1">
    <citation type="submission" date="2017-02" db="EMBL/GenBank/DDBJ databases">
        <authorList>
            <person name="Peterson S.W."/>
        </authorList>
    </citation>
    <scope>NUCLEOTIDE SEQUENCE [LARGE SCALE GENOMIC DNA]</scope>
    <source>
        <strain evidence="1 2">CECT 9027</strain>
    </source>
</reference>
<dbReference type="EMBL" id="FUFT01000005">
    <property type="protein sequence ID" value="SJL84282.1"/>
    <property type="molecule type" value="Genomic_DNA"/>
</dbReference>
<dbReference type="Pfam" id="PF07661">
    <property type="entry name" value="MORN_2"/>
    <property type="match status" value="5"/>
</dbReference>
<evidence type="ECO:0000313" key="2">
    <source>
        <dbReference type="Proteomes" id="UP000189475"/>
    </source>
</evidence>
<gene>
    <name evidence="1" type="ORF">VPAL9027_02264</name>
</gene>
<accession>A0A1R4B5T4</accession>
<dbReference type="RefSeq" id="WP_077314654.1">
    <property type="nucleotide sequence ID" value="NZ_AP024888.1"/>
</dbReference>
<dbReference type="Gene3D" id="3.90.930.1">
    <property type="match status" value="2"/>
</dbReference>
<dbReference type="AlphaFoldDB" id="A0A1R4B5T4"/>
<proteinExistence type="predicted"/>
<dbReference type="STRING" id="1918946.VPAL9027_02264"/>